<gene>
    <name evidence="2" type="ORF">NA8A_02415</name>
</gene>
<keyword evidence="1" id="KW-0812">Transmembrane</keyword>
<feature type="transmembrane region" description="Helical" evidence="1">
    <location>
        <begin position="95"/>
        <end position="117"/>
    </location>
</feature>
<feature type="transmembrane region" description="Helical" evidence="1">
    <location>
        <begin position="7"/>
        <end position="28"/>
    </location>
</feature>
<dbReference type="AlphaFoldDB" id="K2P3F7"/>
<keyword evidence="3" id="KW-1185">Reference proteome</keyword>
<evidence type="ECO:0000256" key="1">
    <source>
        <dbReference type="SAM" id="Phobius"/>
    </source>
</evidence>
<dbReference type="eggNOG" id="ENOG5033C66">
    <property type="taxonomic scope" value="Bacteria"/>
</dbReference>
<dbReference type="OrthoDB" id="7861438at2"/>
<feature type="transmembrane region" description="Helical" evidence="1">
    <location>
        <begin position="34"/>
        <end position="54"/>
    </location>
</feature>
<dbReference type="RefSeq" id="WP_009755806.1">
    <property type="nucleotide sequence ID" value="NZ_AMSI01000001.1"/>
</dbReference>
<comment type="caution">
    <text evidence="2">The sequence shown here is derived from an EMBL/GenBank/DDBJ whole genome shotgun (WGS) entry which is preliminary data.</text>
</comment>
<accession>K2P3F7</accession>
<dbReference type="Proteomes" id="UP000007374">
    <property type="component" value="Unassembled WGS sequence"/>
</dbReference>
<keyword evidence="1" id="KW-1133">Transmembrane helix</keyword>
<reference evidence="2 3" key="1">
    <citation type="journal article" date="2012" name="J. Bacteriol.">
        <title>Genome Sequence of Nitratireductor indicus Type Strain C115.</title>
        <authorList>
            <person name="Lai Q."/>
            <person name="Li G."/>
            <person name="Yu Z."/>
            <person name="Shao Z."/>
        </authorList>
    </citation>
    <scope>NUCLEOTIDE SEQUENCE [LARGE SCALE GENOMIC DNA]</scope>
    <source>
        <strain evidence="2 3">C115</strain>
    </source>
</reference>
<dbReference type="EMBL" id="AMSI01000001">
    <property type="protein sequence ID" value="EKF44559.1"/>
    <property type="molecule type" value="Genomic_DNA"/>
</dbReference>
<evidence type="ECO:0000313" key="3">
    <source>
        <dbReference type="Proteomes" id="UP000007374"/>
    </source>
</evidence>
<evidence type="ECO:0000313" key="2">
    <source>
        <dbReference type="EMBL" id="EKF44559.1"/>
    </source>
</evidence>
<organism evidence="2 3">
    <name type="scientific">Nitratireductor indicus C115</name>
    <dbReference type="NCBI Taxonomy" id="1231190"/>
    <lineage>
        <taxon>Bacteria</taxon>
        <taxon>Pseudomonadati</taxon>
        <taxon>Pseudomonadota</taxon>
        <taxon>Alphaproteobacteria</taxon>
        <taxon>Hyphomicrobiales</taxon>
        <taxon>Phyllobacteriaceae</taxon>
        <taxon>Nitratireductor</taxon>
    </lineage>
</organism>
<name>K2P3F7_9HYPH</name>
<dbReference type="PATRIC" id="fig|1231190.3.peg.511"/>
<sequence length="124" mass="13326">MDKIYAVAVTCVGRAVMFGTLAIGLVMLSFSFDLARALMAGAFLTLVMAQILILKAQTTSRQKPGRTETWNCLAPEARPAGRHGRKIFLSILADVYMHFATLSFAAGCSLFAAAMGVRLARALI</sequence>
<proteinExistence type="predicted"/>
<protein>
    <submittedName>
        <fullName evidence="2">Uncharacterized protein</fullName>
    </submittedName>
</protein>
<keyword evidence="1" id="KW-0472">Membrane</keyword>